<dbReference type="GO" id="GO:0016887">
    <property type="term" value="F:ATP hydrolysis activity"/>
    <property type="evidence" value="ECO:0007669"/>
    <property type="project" value="TreeGrafter"/>
</dbReference>
<dbReference type="SUPFAM" id="SSF52540">
    <property type="entry name" value="P-loop containing nucleoside triphosphate hydrolases"/>
    <property type="match status" value="1"/>
</dbReference>
<comment type="caution">
    <text evidence="3">The sequence shown here is derived from an EMBL/GenBank/DDBJ whole genome shotgun (WGS) entry which is preliminary data.</text>
</comment>
<dbReference type="GO" id="GO:0009898">
    <property type="term" value="C:cytoplasmic side of plasma membrane"/>
    <property type="evidence" value="ECO:0007669"/>
    <property type="project" value="TreeGrafter"/>
</dbReference>
<evidence type="ECO:0000313" key="4">
    <source>
        <dbReference type="Proteomes" id="UP000004968"/>
    </source>
</evidence>
<keyword evidence="2" id="KW-0067">ATP-binding</keyword>
<protein>
    <recommendedName>
        <fullName evidence="5">Septum site-determining protein MinD</fullName>
    </recommendedName>
</protein>
<dbReference type="HOGENOM" id="CLU_1986231_0_0_9"/>
<gene>
    <name evidence="3" type="ORF">CLOSTHATH_04310</name>
</gene>
<dbReference type="AlphaFoldDB" id="D3AL16"/>
<evidence type="ECO:0000313" key="3">
    <source>
        <dbReference type="EMBL" id="EFC97486.1"/>
    </source>
</evidence>
<feature type="non-terminal residue" evidence="3">
    <location>
        <position position="1"/>
    </location>
</feature>
<dbReference type="GO" id="GO:0005524">
    <property type="term" value="F:ATP binding"/>
    <property type="evidence" value="ECO:0007669"/>
    <property type="project" value="UniProtKB-KW"/>
</dbReference>
<dbReference type="InterPro" id="IPR050625">
    <property type="entry name" value="ParA/MinD_ATPase"/>
</dbReference>
<evidence type="ECO:0000256" key="2">
    <source>
        <dbReference type="ARBA" id="ARBA00022840"/>
    </source>
</evidence>
<dbReference type="GO" id="GO:0005829">
    <property type="term" value="C:cytosol"/>
    <property type="evidence" value="ECO:0007669"/>
    <property type="project" value="TreeGrafter"/>
</dbReference>
<proteinExistence type="predicted"/>
<evidence type="ECO:0000256" key="1">
    <source>
        <dbReference type="ARBA" id="ARBA00022741"/>
    </source>
</evidence>
<dbReference type="Gene3D" id="3.40.50.300">
    <property type="entry name" value="P-loop containing nucleotide triphosphate hydrolases"/>
    <property type="match status" value="1"/>
</dbReference>
<dbReference type="PANTHER" id="PTHR43384">
    <property type="entry name" value="SEPTUM SITE-DETERMINING PROTEIN MIND HOMOLOG, CHLOROPLASTIC-RELATED"/>
    <property type="match status" value="1"/>
</dbReference>
<sequence length="125" mass="13504">LVVTTPEVSAIRDADRIIGLLEASGMKTIDLVVNRIRMDMVRRGDMMSLDDVMDILAIDIIGAVPDDEDIVISTNQGEPLVGIGTPAGQAYMDICKRITGETVPLQNVAARGGFFFKLSSLLKRA</sequence>
<name>D3AL16_9FIRM</name>
<accession>D3AL16</accession>
<organism evidence="3 4">
    <name type="scientific">Hungatella hathewayi DSM 13479</name>
    <dbReference type="NCBI Taxonomy" id="566550"/>
    <lineage>
        <taxon>Bacteria</taxon>
        <taxon>Bacillati</taxon>
        <taxon>Bacillota</taxon>
        <taxon>Clostridia</taxon>
        <taxon>Lachnospirales</taxon>
        <taxon>Lachnospiraceae</taxon>
        <taxon>Hungatella</taxon>
    </lineage>
</organism>
<keyword evidence="1" id="KW-0547">Nucleotide-binding</keyword>
<evidence type="ECO:0008006" key="5">
    <source>
        <dbReference type="Google" id="ProtNLM"/>
    </source>
</evidence>
<dbReference type="PANTHER" id="PTHR43384:SF6">
    <property type="entry name" value="SEPTUM SITE-DETERMINING PROTEIN MIND HOMOLOG, CHLOROPLASTIC"/>
    <property type="match status" value="1"/>
</dbReference>
<dbReference type="InterPro" id="IPR027417">
    <property type="entry name" value="P-loop_NTPase"/>
</dbReference>
<dbReference type="GO" id="GO:0051782">
    <property type="term" value="P:negative regulation of cell division"/>
    <property type="evidence" value="ECO:0007669"/>
    <property type="project" value="TreeGrafter"/>
</dbReference>
<dbReference type="EMBL" id="ACIO01000386">
    <property type="protein sequence ID" value="EFC97486.1"/>
    <property type="molecule type" value="Genomic_DNA"/>
</dbReference>
<dbReference type="Proteomes" id="UP000004968">
    <property type="component" value="Unassembled WGS sequence"/>
</dbReference>
<reference evidence="3 4" key="1">
    <citation type="submission" date="2010-01" db="EMBL/GenBank/DDBJ databases">
        <authorList>
            <person name="Weinstock G."/>
            <person name="Sodergren E."/>
            <person name="Clifton S."/>
            <person name="Fulton L."/>
            <person name="Fulton B."/>
            <person name="Courtney L."/>
            <person name="Fronick C."/>
            <person name="Harrison M."/>
            <person name="Strong C."/>
            <person name="Farmer C."/>
            <person name="Delahaunty K."/>
            <person name="Markovic C."/>
            <person name="Hall O."/>
            <person name="Minx P."/>
            <person name="Tomlinson C."/>
            <person name="Mitreva M."/>
            <person name="Nelson J."/>
            <person name="Hou S."/>
            <person name="Wollam A."/>
            <person name="Pepin K.H."/>
            <person name="Johnson M."/>
            <person name="Bhonagiri V."/>
            <person name="Nash W.E."/>
            <person name="Warren W."/>
            <person name="Chinwalla A."/>
            <person name="Mardis E.R."/>
            <person name="Wilson R.K."/>
        </authorList>
    </citation>
    <scope>NUCLEOTIDE SEQUENCE [LARGE SCALE GENOMIC DNA]</scope>
    <source>
        <strain evidence="3 4">DSM 13479</strain>
    </source>
</reference>